<dbReference type="PANTHER" id="PTHR18895:SF74">
    <property type="entry name" value="MTRF1L RELEASE FACTOR GLUTAMINE METHYLTRANSFERASE"/>
    <property type="match status" value="1"/>
</dbReference>
<sequence length="287" mass="29702">MLVTRRRLRGAARRRTGPCDHDGVSPDPGTAETARLAARLRAVGCVWAEEEVALLLDEALTPAHLEALVVRREAGVPLEVVVGWAAFAGVRVPVEPGVFVPRARSALLVRLAVEELGVRPAAAVVVDLGCGTGALGAAVASARPDAEVWAVDVDPAAVRCARQVLAPERVREGDLYDALPAALAGRVAVLLANAPYVPTAAVALMPPEARLHEQLRALDGGVDGLDVQRRVLAGAARWLAPDGLVLVETSRGQSAASAAAAGAAGMTARVEVDDDLDATVLVARPGR</sequence>
<evidence type="ECO:0000313" key="9">
    <source>
        <dbReference type="Proteomes" id="UP000679307"/>
    </source>
</evidence>
<dbReference type="InterPro" id="IPR050320">
    <property type="entry name" value="N5-glutamine_MTase"/>
</dbReference>
<dbReference type="InterPro" id="IPR004556">
    <property type="entry name" value="HemK-like"/>
</dbReference>
<dbReference type="GO" id="GO:0032259">
    <property type="term" value="P:methylation"/>
    <property type="evidence" value="ECO:0007669"/>
    <property type="project" value="UniProtKB-KW"/>
</dbReference>
<evidence type="ECO:0000256" key="2">
    <source>
        <dbReference type="ARBA" id="ARBA00022603"/>
    </source>
</evidence>
<reference evidence="8 9" key="1">
    <citation type="submission" date="2021-05" db="EMBL/GenBank/DDBJ databases">
        <title>Complete genome of Nocardioides aquaticus KCTC 9944T isolated from meromictic and hypersaline Ekho Lake, Antarctica.</title>
        <authorList>
            <person name="Hwang K."/>
            <person name="Kim K.M."/>
            <person name="Choe H."/>
        </authorList>
    </citation>
    <scope>NUCLEOTIDE SEQUENCE [LARGE SCALE GENOMIC DNA]</scope>
    <source>
        <strain evidence="8 9">KCTC 9944</strain>
    </source>
</reference>
<dbReference type="Proteomes" id="UP000679307">
    <property type="component" value="Chromosome"/>
</dbReference>
<organism evidence="8 9">
    <name type="scientific">Nocardioides aquaticus</name>
    <dbReference type="NCBI Taxonomy" id="160826"/>
    <lineage>
        <taxon>Bacteria</taxon>
        <taxon>Bacillati</taxon>
        <taxon>Actinomycetota</taxon>
        <taxon>Actinomycetes</taxon>
        <taxon>Propionibacteriales</taxon>
        <taxon>Nocardioidaceae</taxon>
        <taxon>Nocardioides</taxon>
    </lineage>
</organism>
<accession>A0ABX8EEW4</accession>
<dbReference type="InterPro" id="IPR022446">
    <property type="entry name" value="MeTrfrase_put"/>
</dbReference>
<evidence type="ECO:0000256" key="3">
    <source>
        <dbReference type="ARBA" id="ARBA00022679"/>
    </source>
</evidence>
<keyword evidence="9" id="KW-1185">Reference proteome</keyword>
<evidence type="ECO:0000256" key="1">
    <source>
        <dbReference type="ARBA" id="ARBA00012771"/>
    </source>
</evidence>
<evidence type="ECO:0000259" key="7">
    <source>
        <dbReference type="Pfam" id="PF05175"/>
    </source>
</evidence>
<protein>
    <recommendedName>
        <fullName evidence="1">peptide chain release factor N(5)-glutamine methyltransferase</fullName>
        <ecNumber evidence="1">2.1.1.297</ecNumber>
    </recommendedName>
</protein>
<dbReference type="PANTHER" id="PTHR18895">
    <property type="entry name" value="HEMK METHYLTRANSFERASE"/>
    <property type="match status" value="1"/>
</dbReference>
<dbReference type="EMBL" id="CP075371">
    <property type="protein sequence ID" value="QVT78181.1"/>
    <property type="molecule type" value="Genomic_DNA"/>
</dbReference>
<dbReference type="CDD" id="cd02440">
    <property type="entry name" value="AdoMet_MTases"/>
    <property type="match status" value="1"/>
</dbReference>
<evidence type="ECO:0000256" key="4">
    <source>
        <dbReference type="ARBA" id="ARBA00022691"/>
    </source>
</evidence>
<keyword evidence="3 8" id="KW-0808">Transferase</keyword>
<feature type="region of interest" description="Disordered" evidence="6">
    <location>
        <begin position="1"/>
        <end position="30"/>
    </location>
</feature>
<dbReference type="EC" id="2.1.1.297" evidence="1"/>
<comment type="catalytic activity">
    <reaction evidence="5">
        <text>L-glutaminyl-[peptide chain release factor] + S-adenosyl-L-methionine = N(5)-methyl-L-glutaminyl-[peptide chain release factor] + S-adenosyl-L-homocysteine + H(+)</text>
        <dbReference type="Rhea" id="RHEA:42896"/>
        <dbReference type="Rhea" id="RHEA-COMP:10271"/>
        <dbReference type="Rhea" id="RHEA-COMP:10272"/>
        <dbReference type="ChEBI" id="CHEBI:15378"/>
        <dbReference type="ChEBI" id="CHEBI:30011"/>
        <dbReference type="ChEBI" id="CHEBI:57856"/>
        <dbReference type="ChEBI" id="CHEBI:59789"/>
        <dbReference type="ChEBI" id="CHEBI:61891"/>
        <dbReference type="EC" id="2.1.1.297"/>
    </reaction>
</comment>
<keyword evidence="4" id="KW-0949">S-adenosyl-L-methionine</keyword>
<dbReference type="Pfam" id="PF05175">
    <property type="entry name" value="MTS"/>
    <property type="match status" value="1"/>
</dbReference>
<dbReference type="NCBIfam" id="TIGR03704">
    <property type="entry name" value="PrmC_rel_meth"/>
    <property type="match status" value="1"/>
</dbReference>
<dbReference type="InterPro" id="IPR007848">
    <property type="entry name" value="Small_mtfrase_dom"/>
</dbReference>
<name>A0ABX8EEW4_9ACTN</name>
<evidence type="ECO:0000256" key="5">
    <source>
        <dbReference type="ARBA" id="ARBA00048391"/>
    </source>
</evidence>
<proteinExistence type="predicted"/>
<evidence type="ECO:0000313" key="8">
    <source>
        <dbReference type="EMBL" id="QVT78181.1"/>
    </source>
</evidence>
<dbReference type="GO" id="GO:0102559">
    <property type="term" value="F:peptide chain release factor N(5)-glutamine methyltransferase activity"/>
    <property type="evidence" value="ECO:0007669"/>
    <property type="project" value="UniProtKB-EC"/>
</dbReference>
<dbReference type="NCBIfam" id="TIGR00536">
    <property type="entry name" value="hemK_fam"/>
    <property type="match status" value="1"/>
</dbReference>
<gene>
    <name evidence="8" type="primary">prmC_3</name>
    <name evidence="8" type="ORF">ENKNEFLB_00554</name>
</gene>
<feature type="compositionally biased region" description="Basic residues" evidence="6">
    <location>
        <begin position="1"/>
        <end position="16"/>
    </location>
</feature>
<keyword evidence="2 8" id="KW-0489">Methyltransferase</keyword>
<feature type="domain" description="Methyltransferase small" evidence="7">
    <location>
        <begin position="110"/>
        <end position="200"/>
    </location>
</feature>
<evidence type="ECO:0000256" key="6">
    <source>
        <dbReference type="SAM" id="MobiDB-lite"/>
    </source>
</evidence>